<dbReference type="AlphaFoldDB" id="H3NHX6"/>
<gene>
    <name evidence="8" type="ORF">HMPREF9708_00404</name>
</gene>
<evidence type="ECO:0000313" key="9">
    <source>
        <dbReference type="Proteomes" id="UP000006190"/>
    </source>
</evidence>
<sequence length="205" mass="23947">MREAIHYKQDLIALKRQDLIDQLERRLSAKRFSHVLAVEATGIELAQLYKVDLEEVSIVCLLHDYAKEMDPAEMLRLAECYYPADDLSTANEGIWHGPAAAEIARTQMQVHSSHLLDAIAFHTTGWYQMSDVAKILYLADYIEPSRDFKGIDKMRKLAYQDLDRACYRKQRTSIKHLMKKQMYIYPLQILIYNHWTERINLGQSL</sequence>
<protein>
    <recommendedName>
        <fullName evidence="1">bis(5'-nucleosyl)-tetraphosphatase (symmetrical)</fullName>
        <ecNumber evidence="1">3.6.1.41</ecNumber>
    </recommendedName>
</protein>
<evidence type="ECO:0000256" key="1">
    <source>
        <dbReference type="ARBA" id="ARBA00012506"/>
    </source>
</evidence>
<dbReference type="CDD" id="cd00077">
    <property type="entry name" value="HDc"/>
    <property type="match status" value="1"/>
</dbReference>
<organism evidence="8 9">
    <name type="scientific">Facklamia languida CCUG 37842</name>
    <dbReference type="NCBI Taxonomy" id="883113"/>
    <lineage>
        <taxon>Bacteria</taxon>
        <taxon>Bacillati</taxon>
        <taxon>Bacillota</taxon>
        <taxon>Bacilli</taxon>
        <taxon>Lactobacillales</taxon>
        <taxon>Aerococcaceae</taxon>
        <taxon>Facklamia</taxon>
    </lineage>
</organism>
<comment type="caution">
    <text evidence="8">The sequence shown here is derived from an EMBL/GenBank/DDBJ whole genome shotgun (WGS) entry which is preliminary data.</text>
</comment>
<dbReference type="GO" id="GO:0008803">
    <property type="term" value="F:bis(5'-nucleosyl)-tetraphosphatase (symmetrical) activity"/>
    <property type="evidence" value="ECO:0007669"/>
    <property type="project" value="UniProtKB-EC"/>
</dbReference>
<evidence type="ECO:0000256" key="3">
    <source>
        <dbReference type="ARBA" id="ARBA00022741"/>
    </source>
</evidence>
<comment type="catalytic activity">
    <reaction evidence="6">
        <text>P(1),P(4)-bis(5'-adenosyl) tetraphosphate + H2O = 2 ADP + 2 H(+)</text>
        <dbReference type="Rhea" id="RHEA:24252"/>
        <dbReference type="ChEBI" id="CHEBI:15377"/>
        <dbReference type="ChEBI" id="CHEBI:15378"/>
        <dbReference type="ChEBI" id="CHEBI:58141"/>
        <dbReference type="ChEBI" id="CHEBI:456216"/>
        <dbReference type="EC" id="3.6.1.41"/>
    </reaction>
</comment>
<dbReference type="NCBIfam" id="TIGR00488">
    <property type="entry name" value="bis(5'-nucleosyl)-tetraphosphatase (symmetrical) YqeK"/>
    <property type="match status" value="1"/>
</dbReference>
<dbReference type="PANTHER" id="PTHR35795:SF1">
    <property type="entry name" value="BIS(5'-NUCLEOSYL)-TETRAPHOSPHATASE, SYMMETRICAL"/>
    <property type="match status" value="1"/>
</dbReference>
<dbReference type="InterPro" id="IPR051094">
    <property type="entry name" value="Diverse_Catalytic_Enzymes"/>
</dbReference>
<dbReference type="GO" id="GO:0000166">
    <property type="term" value="F:nucleotide binding"/>
    <property type="evidence" value="ECO:0007669"/>
    <property type="project" value="UniProtKB-KW"/>
</dbReference>
<dbReference type="Pfam" id="PF01966">
    <property type="entry name" value="HD"/>
    <property type="match status" value="1"/>
</dbReference>
<keyword evidence="3" id="KW-0547">Nucleotide-binding</keyword>
<evidence type="ECO:0000259" key="7">
    <source>
        <dbReference type="PROSITE" id="PS51831"/>
    </source>
</evidence>
<feature type="domain" description="HD" evidence="7">
    <location>
        <begin position="31"/>
        <end position="145"/>
    </location>
</feature>
<keyword evidence="4 8" id="KW-0378">Hydrolase</keyword>
<dbReference type="Gene3D" id="1.10.3210.10">
    <property type="entry name" value="Hypothetical protein af1432"/>
    <property type="match status" value="1"/>
</dbReference>
<evidence type="ECO:0000313" key="8">
    <source>
        <dbReference type="EMBL" id="EHR37775.1"/>
    </source>
</evidence>
<keyword evidence="2" id="KW-0479">Metal-binding</keyword>
<dbReference type="eggNOG" id="COG1713">
    <property type="taxonomic scope" value="Bacteria"/>
</dbReference>
<evidence type="ECO:0000256" key="6">
    <source>
        <dbReference type="ARBA" id="ARBA00049417"/>
    </source>
</evidence>
<dbReference type="EMBL" id="AGEG01000003">
    <property type="protein sequence ID" value="EHR37775.1"/>
    <property type="molecule type" value="Genomic_DNA"/>
</dbReference>
<keyword evidence="5" id="KW-0408">Iron</keyword>
<evidence type="ECO:0000256" key="2">
    <source>
        <dbReference type="ARBA" id="ARBA00022723"/>
    </source>
</evidence>
<evidence type="ECO:0000256" key="4">
    <source>
        <dbReference type="ARBA" id="ARBA00022801"/>
    </source>
</evidence>
<dbReference type="PATRIC" id="fig|883113.3.peg.407"/>
<dbReference type="Proteomes" id="UP000006190">
    <property type="component" value="Unassembled WGS sequence"/>
</dbReference>
<name>H3NHX6_9LACT</name>
<dbReference type="PROSITE" id="PS51831">
    <property type="entry name" value="HD"/>
    <property type="match status" value="1"/>
</dbReference>
<dbReference type="OrthoDB" id="9782134at2"/>
<dbReference type="InterPro" id="IPR005249">
    <property type="entry name" value="YqeK"/>
</dbReference>
<dbReference type="SMART" id="SM00471">
    <property type="entry name" value="HDc"/>
    <property type="match status" value="1"/>
</dbReference>
<proteinExistence type="predicted"/>
<dbReference type="SUPFAM" id="SSF109604">
    <property type="entry name" value="HD-domain/PDEase-like"/>
    <property type="match status" value="1"/>
</dbReference>
<dbReference type="InterPro" id="IPR003607">
    <property type="entry name" value="HD/PDEase_dom"/>
</dbReference>
<dbReference type="PANTHER" id="PTHR35795">
    <property type="entry name" value="SLR1885 PROTEIN"/>
    <property type="match status" value="1"/>
</dbReference>
<accession>H3NHX6</accession>
<dbReference type="RefSeq" id="WP_006308356.1">
    <property type="nucleotide sequence ID" value="NZ_JH601133.1"/>
</dbReference>
<dbReference type="GO" id="GO:0046872">
    <property type="term" value="F:metal ion binding"/>
    <property type="evidence" value="ECO:0007669"/>
    <property type="project" value="UniProtKB-KW"/>
</dbReference>
<evidence type="ECO:0000256" key="5">
    <source>
        <dbReference type="ARBA" id="ARBA00023004"/>
    </source>
</evidence>
<dbReference type="HOGENOM" id="CLU_089580_1_2_9"/>
<keyword evidence="9" id="KW-1185">Reference proteome</keyword>
<dbReference type="InterPro" id="IPR006674">
    <property type="entry name" value="HD_domain"/>
</dbReference>
<reference evidence="8 9" key="1">
    <citation type="submission" date="2012-01" db="EMBL/GenBank/DDBJ databases">
        <title>The Genome Sequence of Facklamia languida CCUG 37842.</title>
        <authorList>
            <consortium name="The Broad Institute Genome Sequencing Platform"/>
            <person name="Earl A."/>
            <person name="Ward D."/>
            <person name="Feldgarden M."/>
            <person name="Gevers D."/>
            <person name="Huys G."/>
            <person name="Young S.K."/>
            <person name="Zeng Q."/>
            <person name="Gargeya S."/>
            <person name="Fitzgerald M."/>
            <person name="Haas B."/>
            <person name="Abouelleil A."/>
            <person name="Alvarado L."/>
            <person name="Arachchi H.M."/>
            <person name="Berlin A."/>
            <person name="Chapman S.B."/>
            <person name="Gearin G."/>
            <person name="Goldberg J."/>
            <person name="Griggs A."/>
            <person name="Gujja S."/>
            <person name="Hansen M."/>
            <person name="Heiman D."/>
            <person name="Howarth C."/>
            <person name="Larimer J."/>
            <person name="Lui A."/>
            <person name="MacDonald P.J.P."/>
            <person name="McCowen C."/>
            <person name="Montmayeur A."/>
            <person name="Murphy C."/>
            <person name="Neiman D."/>
            <person name="Pearson M."/>
            <person name="Priest M."/>
            <person name="Roberts A."/>
            <person name="Saif S."/>
            <person name="Shea T."/>
            <person name="Sisk P."/>
            <person name="Stolte C."/>
            <person name="Sykes S."/>
            <person name="Wortman J."/>
            <person name="Nusbaum C."/>
            <person name="Birren B."/>
        </authorList>
    </citation>
    <scope>NUCLEOTIDE SEQUENCE [LARGE SCALE GENOMIC DNA]</scope>
    <source>
        <strain evidence="8 9">CCUG 37842</strain>
    </source>
</reference>
<dbReference type="STRING" id="883113.HMPREF9708_00404"/>
<dbReference type="EC" id="3.6.1.41" evidence="1"/>